<evidence type="ECO:0000256" key="8">
    <source>
        <dbReference type="ARBA" id="ARBA00023295"/>
    </source>
</evidence>
<evidence type="ECO:0000256" key="6">
    <source>
        <dbReference type="ARBA" id="ARBA00022729"/>
    </source>
</evidence>
<keyword evidence="5" id="KW-0964">Secreted</keyword>
<organism evidence="12 13">
    <name type="scientific">Rhodotorula diobovata</name>
    <dbReference type="NCBI Taxonomy" id="5288"/>
    <lineage>
        <taxon>Eukaryota</taxon>
        <taxon>Fungi</taxon>
        <taxon>Dikarya</taxon>
        <taxon>Basidiomycota</taxon>
        <taxon>Pucciniomycotina</taxon>
        <taxon>Microbotryomycetes</taxon>
        <taxon>Sporidiobolales</taxon>
        <taxon>Sporidiobolaceae</taxon>
        <taxon>Rhodotorula</taxon>
    </lineage>
</organism>
<keyword evidence="8" id="KW-0326">Glycosidase</keyword>
<dbReference type="InterPro" id="IPR017853">
    <property type="entry name" value="GH"/>
</dbReference>
<evidence type="ECO:0000313" key="12">
    <source>
        <dbReference type="EMBL" id="TNY17896.1"/>
    </source>
</evidence>
<protein>
    <recommendedName>
        <fullName evidence="4">mannan endo-1,4-beta-mannosidase</fullName>
        <ecNumber evidence="4">3.2.1.78</ecNumber>
    </recommendedName>
</protein>
<evidence type="ECO:0000256" key="7">
    <source>
        <dbReference type="ARBA" id="ARBA00022801"/>
    </source>
</evidence>
<keyword evidence="7 12" id="KW-0378">Hydrolase</keyword>
<dbReference type="PANTHER" id="PTHR31451:SF39">
    <property type="entry name" value="MANNAN ENDO-1,4-BETA-MANNOSIDASE 1"/>
    <property type="match status" value="1"/>
</dbReference>
<dbReference type="Pfam" id="PF26410">
    <property type="entry name" value="GH5_mannosidase"/>
    <property type="match status" value="1"/>
</dbReference>
<evidence type="ECO:0000256" key="10">
    <source>
        <dbReference type="SAM" id="SignalP"/>
    </source>
</evidence>
<feature type="compositionally biased region" description="Basic and acidic residues" evidence="9">
    <location>
        <begin position="97"/>
        <end position="108"/>
    </location>
</feature>
<comment type="similarity">
    <text evidence="3">Belongs to the glycosyl hydrolase 5 (cellulase A) family.</text>
</comment>
<dbReference type="Proteomes" id="UP000311382">
    <property type="component" value="Unassembled WGS sequence"/>
</dbReference>
<keyword evidence="13" id="KW-1185">Reference proteome</keyword>
<proteinExistence type="inferred from homology"/>
<evidence type="ECO:0000256" key="9">
    <source>
        <dbReference type="SAM" id="MobiDB-lite"/>
    </source>
</evidence>
<dbReference type="SUPFAM" id="SSF51445">
    <property type="entry name" value="(Trans)glycosidases"/>
    <property type="match status" value="1"/>
</dbReference>
<sequence>MHLPSLLPLTFLSVCATTALAHAAPPNPDQLYALQKSAQSVAAAEATPAVRRTASRSNRSGESVVRRHHYIQGMHHGRGMEKRSVERRQPAGSQRLGGRDEDLRERERERKRRSVVDSSSTVDDLERRDDLEARASEQYPLASSGSASYWRGVSSYYLHSLYDSDRADVLDAIKGAGFKVVRIFVASVGANNKGSSNRAVNDVEPFAVGTYDDTVLELIDQLMVDCKQRGLKLMIALSDRYALGFWSTDSYATQLNIVAAGSSGVQKVANAASFYTNAWAIQKFENRLSHIMNHRNSFLGGQKWADLDEVIYAVEPQNEPQGHMAMASSTWACDRAHYLKSLISSNIKVSSGGGITTSSSLGSWATGCSAFDVVSVHDYGTSASATAGALAAAKAAHPGKEIIMGEWGMAGANKAAIISQFVNAFKAQGISNMFWQITKPGAGARDFEVWTGEAAWKALTGQAFTVDAAPAETTSKKAATAAASSSSKAAAPWSKAAASSSSKASASFSKVESSRVGTTTTKAQWASATSAFSSYVAKASSFAEEGKSRAASAYSVAATKVESAAAEATSVAASVWSDAAAGQRQAIVSSLKGARA</sequence>
<dbReference type="InterPro" id="IPR001547">
    <property type="entry name" value="Glyco_hydro_5"/>
</dbReference>
<comment type="catalytic activity">
    <reaction evidence="1">
        <text>Random hydrolysis of (1-&gt;4)-beta-D-mannosidic linkages in mannans, galactomannans and glucomannans.</text>
        <dbReference type="EC" id="3.2.1.78"/>
    </reaction>
</comment>
<comment type="caution">
    <text evidence="12">The sequence shown here is derived from an EMBL/GenBank/DDBJ whole genome shotgun (WGS) entry which is preliminary data.</text>
</comment>
<evidence type="ECO:0000256" key="2">
    <source>
        <dbReference type="ARBA" id="ARBA00004613"/>
    </source>
</evidence>
<feature type="compositionally biased region" description="Basic and acidic residues" evidence="9">
    <location>
        <begin position="78"/>
        <end position="89"/>
    </location>
</feature>
<comment type="subcellular location">
    <subcellularLocation>
        <location evidence="2">Secreted</location>
    </subcellularLocation>
</comment>
<dbReference type="AlphaFoldDB" id="A0A5C5FNS6"/>
<feature type="domain" description="Glycoside hydrolase family 5" evidence="11">
    <location>
        <begin position="146"/>
        <end position="353"/>
    </location>
</feature>
<keyword evidence="6 10" id="KW-0732">Signal</keyword>
<gene>
    <name evidence="12" type="ORF">DMC30DRAFT_419364</name>
</gene>
<evidence type="ECO:0000313" key="13">
    <source>
        <dbReference type="Proteomes" id="UP000311382"/>
    </source>
</evidence>
<dbReference type="GO" id="GO:0046355">
    <property type="term" value="P:mannan catabolic process"/>
    <property type="evidence" value="ECO:0007669"/>
    <property type="project" value="UniProtKB-ARBA"/>
</dbReference>
<reference evidence="12 13" key="1">
    <citation type="submission" date="2019-03" db="EMBL/GenBank/DDBJ databases">
        <title>Rhodosporidium diobovatum UCD-FST 08-225 genome sequencing, assembly, and annotation.</title>
        <authorList>
            <person name="Fakankun I.U."/>
            <person name="Fristensky B."/>
            <person name="Levin D.B."/>
        </authorList>
    </citation>
    <scope>NUCLEOTIDE SEQUENCE [LARGE SCALE GENOMIC DNA]</scope>
    <source>
        <strain evidence="12 13">UCD-FST 08-225</strain>
    </source>
</reference>
<feature type="chain" id="PRO_5022866898" description="mannan endo-1,4-beta-mannosidase" evidence="10">
    <location>
        <begin position="24"/>
        <end position="596"/>
    </location>
</feature>
<dbReference type="Gene3D" id="3.20.20.80">
    <property type="entry name" value="Glycosidases"/>
    <property type="match status" value="1"/>
</dbReference>
<dbReference type="EMBL" id="SOZI01000169">
    <property type="protein sequence ID" value="TNY17896.1"/>
    <property type="molecule type" value="Genomic_DNA"/>
</dbReference>
<accession>A0A5C5FNS6</accession>
<dbReference type="GO" id="GO:0005576">
    <property type="term" value="C:extracellular region"/>
    <property type="evidence" value="ECO:0007669"/>
    <property type="project" value="UniProtKB-SubCell"/>
</dbReference>
<evidence type="ECO:0000256" key="3">
    <source>
        <dbReference type="ARBA" id="ARBA00005641"/>
    </source>
</evidence>
<dbReference type="EC" id="3.2.1.78" evidence="4"/>
<dbReference type="PANTHER" id="PTHR31451">
    <property type="match status" value="1"/>
</dbReference>
<dbReference type="GO" id="GO:0016985">
    <property type="term" value="F:mannan endo-1,4-beta-mannosidase activity"/>
    <property type="evidence" value="ECO:0007669"/>
    <property type="project" value="UniProtKB-EC"/>
</dbReference>
<evidence type="ECO:0000256" key="1">
    <source>
        <dbReference type="ARBA" id="ARBA00001678"/>
    </source>
</evidence>
<dbReference type="OrthoDB" id="428177at2759"/>
<evidence type="ECO:0000256" key="4">
    <source>
        <dbReference type="ARBA" id="ARBA00012706"/>
    </source>
</evidence>
<feature type="region of interest" description="Disordered" evidence="9">
    <location>
        <begin position="45"/>
        <end position="129"/>
    </location>
</feature>
<dbReference type="STRING" id="5288.A0A5C5FNS6"/>
<evidence type="ECO:0000256" key="5">
    <source>
        <dbReference type="ARBA" id="ARBA00022525"/>
    </source>
</evidence>
<feature type="signal peptide" evidence="10">
    <location>
        <begin position="1"/>
        <end position="23"/>
    </location>
</feature>
<name>A0A5C5FNS6_9BASI</name>
<dbReference type="InterPro" id="IPR045053">
    <property type="entry name" value="MAN-like"/>
</dbReference>
<evidence type="ECO:0000259" key="11">
    <source>
        <dbReference type="Pfam" id="PF26410"/>
    </source>
</evidence>